<dbReference type="Pfam" id="PF13508">
    <property type="entry name" value="Acetyltransf_7"/>
    <property type="match status" value="1"/>
</dbReference>
<dbReference type="NCBIfam" id="TIGR03448">
    <property type="entry name" value="mycothiol_MshD"/>
    <property type="match status" value="1"/>
</dbReference>
<dbReference type="Pfam" id="PF00583">
    <property type="entry name" value="Acetyltransf_1"/>
    <property type="match status" value="1"/>
</dbReference>
<accession>A0A542E0I0</accession>
<feature type="binding site" evidence="4">
    <location>
        <begin position="80"/>
        <end position="82"/>
    </location>
    <ligand>
        <name>acetyl-CoA</name>
        <dbReference type="ChEBI" id="CHEBI:57288"/>
        <label>1</label>
    </ligand>
</feature>
<dbReference type="SUPFAM" id="SSF55729">
    <property type="entry name" value="Acyl-CoA N-acyltransferases (Nat)"/>
    <property type="match status" value="2"/>
</dbReference>
<dbReference type="AlphaFoldDB" id="A0A542E0I0"/>
<evidence type="ECO:0000313" key="6">
    <source>
        <dbReference type="EMBL" id="TQJ08845.1"/>
    </source>
</evidence>
<feature type="binding site" evidence="4">
    <location>
        <begin position="285"/>
        <end position="290"/>
    </location>
    <ligand>
        <name>acetyl-CoA</name>
        <dbReference type="ChEBI" id="CHEBI:57288"/>
        <label>2</label>
    </ligand>
</feature>
<dbReference type="InterPro" id="IPR000182">
    <property type="entry name" value="GNAT_dom"/>
</dbReference>
<dbReference type="InterPro" id="IPR016181">
    <property type="entry name" value="Acyl_CoA_acyltransferase"/>
</dbReference>
<gene>
    <name evidence="4" type="primary">mshD</name>
    <name evidence="6" type="ORF">FB458_1942</name>
</gene>
<comment type="subunit">
    <text evidence="4">Monomer.</text>
</comment>
<dbReference type="InterPro" id="IPR050276">
    <property type="entry name" value="MshD_Acetyltransferase"/>
</dbReference>
<comment type="similarity">
    <text evidence="4">Belongs to the acetyltransferase family. MshD subfamily.</text>
</comment>
<comment type="function">
    <text evidence="4">Catalyzes the transfer of acetyl from acetyl-CoA to desacetylmycothiol (Cys-GlcN-Ins) to form mycothiol.</text>
</comment>
<feature type="binding site" evidence="4">
    <location>
        <position position="238"/>
    </location>
    <ligand>
        <name>1D-myo-inositol 2-(L-cysteinylamino)-2-deoxy-alpha-D-glucopyranoside</name>
        <dbReference type="ChEBI" id="CHEBI:58887"/>
    </ligand>
</feature>
<evidence type="ECO:0000256" key="3">
    <source>
        <dbReference type="ARBA" id="ARBA00023315"/>
    </source>
</evidence>
<feature type="binding site" evidence="4">
    <location>
        <position position="280"/>
    </location>
    <ligand>
        <name>1D-myo-inositol 2-(L-cysteinylamino)-2-deoxy-alpha-D-glucopyranoside</name>
        <dbReference type="ChEBI" id="CHEBI:58887"/>
    </ligand>
</feature>
<comment type="caution">
    <text evidence="6">The sequence shown here is derived from an EMBL/GenBank/DDBJ whole genome shotgun (WGS) entry which is preliminary data.</text>
</comment>
<reference evidence="6 7" key="1">
    <citation type="submission" date="2019-06" db="EMBL/GenBank/DDBJ databases">
        <title>Sequencing the genomes of 1000 actinobacteria strains.</title>
        <authorList>
            <person name="Klenk H.-P."/>
        </authorList>
    </citation>
    <scope>NUCLEOTIDE SEQUENCE [LARGE SCALE GENOMIC DNA]</scope>
    <source>
        <strain evidence="6 7">DSM 18607</strain>
    </source>
</reference>
<comment type="caution">
    <text evidence="4">Lacks conserved residue(s) required for the propagation of feature annotation.</text>
</comment>
<dbReference type="HAMAP" id="MF_01698">
    <property type="entry name" value="MshD"/>
    <property type="match status" value="1"/>
</dbReference>
<evidence type="ECO:0000259" key="5">
    <source>
        <dbReference type="PROSITE" id="PS51186"/>
    </source>
</evidence>
<evidence type="ECO:0000256" key="1">
    <source>
        <dbReference type="ARBA" id="ARBA00022679"/>
    </source>
</evidence>
<dbReference type="PANTHER" id="PTHR43617">
    <property type="entry name" value="L-AMINO ACID N-ACETYLTRANSFERASE"/>
    <property type="match status" value="1"/>
</dbReference>
<comment type="catalytic activity">
    <reaction evidence="4">
        <text>1D-myo-inositol 2-(L-cysteinylamino)-2-deoxy-alpha-D-glucopyranoside + acetyl-CoA = mycothiol + CoA + H(+)</text>
        <dbReference type="Rhea" id="RHEA:26172"/>
        <dbReference type="ChEBI" id="CHEBI:15378"/>
        <dbReference type="ChEBI" id="CHEBI:16768"/>
        <dbReference type="ChEBI" id="CHEBI:57287"/>
        <dbReference type="ChEBI" id="CHEBI:57288"/>
        <dbReference type="ChEBI" id="CHEBI:58887"/>
        <dbReference type="EC" id="2.3.1.189"/>
    </reaction>
</comment>
<dbReference type="InterPro" id="IPR017813">
    <property type="entry name" value="Mycothiol_AcTrfase"/>
</dbReference>
<dbReference type="GO" id="GO:0010125">
    <property type="term" value="P:mycothiol biosynthetic process"/>
    <property type="evidence" value="ECO:0007669"/>
    <property type="project" value="UniProtKB-UniRule"/>
</dbReference>
<dbReference type="PANTHER" id="PTHR43617:SF31">
    <property type="entry name" value="MYCOTHIOL ACETYLTRANSFERASE"/>
    <property type="match status" value="1"/>
</dbReference>
<feature type="domain" description="N-acetyltransferase" evidence="5">
    <location>
        <begin position="8"/>
        <end position="140"/>
    </location>
</feature>
<dbReference type="PROSITE" id="PS51186">
    <property type="entry name" value="GNAT"/>
    <property type="match status" value="2"/>
</dbReference>
<keyword evidence="7" id="KW-1185">Reference proteome</keyword>
<dbReference type="GO" id="GO:0008999">
    <property type="term" value="F:protein-N-terminal-alanine acetyltransferase activity"/>
    <property type="evidence" value="ECO:0007669"/>
    <property type="project" value="TreeGrafter"/>
</dbReference>
<feature type="domain" description="N-acetyltransferase" evidence="5">
    <location>
        <begin position="155"/>
        <end position="318"/>
    </location>
</feature>
<feature type="binding site" evidence="4">
    <location>
        <begin position="242"/>
        <end position="244"/>
    </location>
    <ligand>
        <name>acetyl-CoA</name>
        <dbReference type="ChEBI" id="CHEBI:57288"/>
        <label>2</label>
    </ligand>
</feature>
<feature type="binding site" evidence="4">
    <location>
        <begin position="249"/>
        <end position="255"/>
    </location>
    <ligand>
        <name>acetyl-CoA</name>
        <dbReference type="ChEBI" id="CHEBI:57288"/>
        <label>2</label>
    </ligand>
</feature>
<dbReference type="EMBL" id="VFMN01000001">
    <property type="protein sequence ID" value="TQJ08845.1"/>
    <property type="molecule type" value="Genomic_DNA"/>
</dbReference>
<keyword evidence="1 4" id="KW-0808">Transferase</keyword>
<protein>
    <recommendedName>
        <fullName evidence="4">Mycothiol acetyltransferase</fullName>
        <shortName evidence="4">MSH acetyltransferase</shortName>
        <ecNumber evidence="4">2.3.1.189</ecNumber>
    </recommendedName>
    <alternativeName>
        <fullName evidence="4">Mycothiol synthase</fullName>
    </alternativeName>
</protein>
<dbReference type="OrthoDB" id="3208058at2"/>
<keyword evidence="3 4" id="KW-0012">Acyltransferase</keyword>
<proteinExistence type="inferred from homology"/>
<dbReference type="Proteomes" id="UP000317893">
    <property type="component" value="Unassembled WGS sequence"/>
</dbReference>
<dbReference type="GO" id="GO:0035447">
    <property type="term" value="F:mycothiol synthase activity"/>
    <property type="evidence" value="ECO:0007669"/>
    <property type="project" value="UniProtKB-UniRule"/>
</dbReference>
<evidence type="ECO:0000313" key="7">
    <source>
        <dbReference type="Proteomes" id="UP000317893"/>
    </source>
</evidence>
<keyword evidence="2 4" id="KW-0677">Repeat</keyword>
<name>A0A542E0I0_9MICO</name>
<evidence type="ECO:0000256" key="4">
    <source>
        <dbReference type="HAMAP-Rule" id="MF_01698"/>
    </source>
</evidence>
<feature type="binding site" evidence="4">
    <location>
        <position position="44"/>
    </location>
    <ligand>
        <name>1D-myo-inositol 2-(L-cysteinylamino)-2-deoxy-alpha-D-glucopyranoside</name>
        <dbReference type="ChEBI" id="CHEBI:58887"/>
    </ligand>
</feature>
<evidence type="ECO:0000256" key="2">
    <source>
        <dbReference type="ARBA" id="ARBA00022737"/>
    </source>
</evidence>
<feature type="binding site" evidence="4">
    <location>
        <position position="182"/>
    </location>
    <ligand>
        <name>1D-myo-inositol 2-(L-cysteinylamino)-2-deoxy-alpha-D-glucopyranoside</name>
        <dbReference type="ChEBI" id="CHEBI:58887"/>
    </ligand>
</feature>
<dbReference type="Gene3D" id="3.40.630.30">
    <property type="match status" value="1"/>
</dbReference>
<feature type="binding site" evidence="4">
    <location>
        <position position="224"/>
    </location>
    <ligand>
        <name>1D-myo-inositol 2-(L-cysteinylamino)-2-deoxy-alpha-D-glucopyranoside</name>
        <dbReference type="ChEBI" id="CHEBI:58887"/>
    </ligand>
</feature>
<sequence length="319" mass="33937">MASASSEPTVRTLVDEAPQDAVRRAVETLVADATAEDGVAPLSEQGRLDVHRDHGVTHLVAEAGGRTVGYAQLVDDAAELAVAPAARRRGVGGALLDAVLATDPAARVWAHGELPAARALATSRGLQVVRELFLLARPLPPEGDPLPQATLPDGLRARPFEPGRDEDEWLRVNAAAFAHHAEQGRMTREDLDERTAQDWFDPAGLVLVVPDDDPGTVVASHWTKVHPAGELGDEPVGEVYVVGVDPVHQGRGLGRPVTLLGLHHLAHDPRHPGLRDVVLYVDGDNAAALKVYRSLGFSTRGTDRMWARTADVAGDTMGA</sequence>
<dbReference type="PIRSF" id="PIRSF021524">
    <property type="entry name" value="MSH_acetyltransferase"/>
    <property type="match status" value="1"/>
</dbReference>
<organism evidence="6 7">
    <name type="scientific">Lapillicoccus jejuensis</name>
    <dbReference type="NCBI Taxonomy" id="402171"/>
    <lineage>
        <taxon>Bacteria</taxon>
        <taxon>Bacillati</taxon>
        <taxon>Actinomycetota</taxon>
        <taxon>Actinomycetes</taxon>
        <taxon>Micrococcales</taxon>
        <taxon>Intrasporangiaceae</taxon>
        <taxon>Lapillicoccus</taxon>
    </lineage>
</organism>
<dbReference type="RefSeq" id="WP_141848308.1">
    <property type="nucleotide sequence ID" value="NZ_BAAAPR010000005.1"/>
</dbReference>
<dbReference type="EC" id="2.3.1.189" evidence="4"/>